<dbReference type="Proteomes" id="UP000593567">
    <property type="component" value="Unassembled WGS sequence"/>
</dbReference>
<dbReference type="InterPro" id="IPR006571">
    <property type="entry name" value="TLDc_dom"/>
</dbReference>
<proteinExistence type="predicted"/>
<dbReference type="OrthoDB" id="289228at2759"/>
<organism evidence="2 3">
    <name type="scientific">Bugula neritina</name>
    <name type="common">Brown bryozoan</name>
    <name type="synonym">Sertularia neritina</name>
    <dbReference type="NCBI Taxonomy" id="10212"/>
    <lineage>
        <taxon>Eukaryota</taxon>
        <taxon>Metazoa</taxon>
        <taxon>Spiralia</taxon>
        <taxon>Lophotrochozoa</taxon>
        <taxon>Bryozoa</taxon>
        <taxon>Gymnolaemata</taxon>
        <taxon>Cheilostomatida</taxon>
        <taxon>Flustrina</taxon>
        <taxon>Buguloidea</taxon>
        <taxon>Bugulidae</taxon>
        <taxon>Bugula</taxon>
    </lineage>
</organism>
<dbReference type="SMART" id="SM00584">
    <property type="entry name" value="TLDc"/>
    <property type="match status" value="1"/>
</dbReference>
<protein>
    <recommendedName>
        <fullName evidence="1">TLDc domain-containing protein</fullName>
    </recommendedName>
</protein>
<reference evidence="2" key="1">
    <citation type="submission" date="2020-06" db="EMBL/GenBank/DDBJ databases">
        <title>Draft genome of Bugula neritina, a colonial animal packing powerful symbionts and potential medicines.</title>
        <authorList>
            <person name="Rayko M."/>
        </authorList>
    </citation>
    <scope>NUCLEOTIDE SEQUENCE [LARGE SCALE GENOMIC DNA]</scope>
    <source>
        <strain evidence="2">Kwan_BN1</strain>
    </source>
</reference>
<dbReference type="AlphaFoldDB" id="A0A7J7JXM6"/>
<dbReference type="EMBL" id="VXIV02001709">
    <property type="protein sequence ID" value="KAF6030441.1"/>
    <property type="molecule type" value="Genomic_DNA"/>
</dbReference>
<dbReference type="Pfam" id="PF07534">
    <property type="entry name" value="TLD"/>
    <property type="match status" value="1"/>
</dbReference>
<sequence>MIACLEDGSGASLTPCVTWLLASSLPNLYVIEQQKSNATRTSIVPNFLMSRMQSLTEKNPWCQLYCSNRDGLSVNRFEHHVYAYKGPTVALFSFENNLYALATDCEWRESISMWGSEGTVLMQLLPRFSFIDSGRIVYTNHHTRGVFKGIQIGSDYKSPVIKIADMATVEHYDVDLTLEQVEVWGCANNSVRETQLKQRAWERKEVEKIHNRKLKLENWEENPDRMLLDWVGINTNHNQRV</sequence>
<name>A0A7J7JXM6_BUGNE</name>
<feature type="domain" description="TLDc" evidence="1">
    <location>
        <begin position="34"/>
        <end position="187"/>
    </location>
</feature>
<evidence type="ECO:0000313" key="3">
    <source>
        <dbReference type="Proteomes" id="UP000593567"/>
    </source>
</evidence>
<keyword evidence="3" id="KW-1185">Reference proteome</keyword>
<dbReference type="PROSITE" id="PS51886">
    <property type="entry name" value="TLDC"/>
    <property type="match status" value="1"/>
</dbReference>
<comment type="caution">
    <text evidence="2">The sequence shown here is derived from an EMBL/GenBank/DDBJ whole genome shotgun (WGS) entry which is preliminary data.</text>
</comment>
<evidence type="ECO:0000313" key="2">
    <source>
        <dbReference type="EMBL" id="KAF6030441.1"/>
    </source>
</evidence>
<accession>A0A7J7JXM6</accession>
<gene>
    <name evidence="2" type="ORF">EB796_011282</name>
</gene>
<evidence type="ECO:0000259" key="1">
    <source>
        <dbReference type="PROSITE" id="PS51886"/>
    </source>
</evidence>